<protein>
    <recommendedName>
        <fullName evidence="11">C2H2-type domain-containing protein</fullName>
    </recommendedName>
</protein>
<evidence type="ECO:0000256" key="5">
    <source>
        <dbReference type="ARBA" id="ARBA00022833"/>
    </source>
</evidence>
<feature type="domain" description="C2H2-type" evidence="11">
    <location>
        <begin position="303"/>
        <end position="332"/>
    </location>
</feature>
<feature type="region of interest" description="Disordered" evidence="10">
    <location>
        <begin position="694"/>
        <end position="745"/>
    </location>
</feature>
<dbReference type="Pfam" id="PF00096">
    <property type="entry name" value="zf-C2H2"/>
    <property type="match status" value="2"/>
</dbReference>
<dbReference type="FunFam" id="3.30.160.60:FF:000100">
    <property type="entry name" value="Zinc finger 45-like"/>
    <property type="match status" value="1"/>
</dbReference>
<gene>
    <name evidence="12" type="ORF">BOX15_Mlig030724g1</name>
</gene>
<evidence type="ECO:0000256" key="3">
    <source>
        <dbReference type="ARBA" id="ARBA00022737"/>
    </source>
</evidence>
<accession>A0A267H969</accession>
<feature type="region of interest" description="Disordered" evidence="10">
    <location>
        <begin position="427"/>
        <end position="480"/>
    </location>
</feature>
<keyword evidence="5" id="KW-0862">Zinc</keyword>
<dbReference type="InterPro" id="IPR036236">
    <property type="entry name" value="Znf_C2H2_sf"/>
</dbReference>
<organism evidence="12 13">
    <name type="scientific">Macrostomum lignano</name>
    <dbReference type="NCBI Taxonomy" id="282301"/>
    <lineage>
        <taxon>Eukaryota</taxon>
        <taxon>Metazoa</taxon>
        <taxon>Spiralia</taxon>
        <taxon>Lophotrochozoa</taxon>
        <taxon>Platyhelminthes</taxon>
        <taxon>Rhabditophora</taxon>
        <taxon>Macrostomorpha</taxon>
        <taxon>Macrostomida</taxon>
        <taxon>Macrostomidae</taxon>
        <taxon>Macrostomum</taxon>
    </lineage>
</organism>
<evidence type="ECO:0000256" key="8">
    <source>
        <dbReference type="ARBA" id="ARBA00023242"/>
    </source>
</evidence>
<feature type="domain" description="C2H2-type" evidence="11">
    <location>
        <begin position="271"/>
        <end position="301"/>
    </location>
</feature>
<feature type="region of interest" description="Disordered" evidence="10">
    <location>
        <begin position="616"/>
        <end position="654"/>
    </location>
</feature>
<dbReference type="InterPro" id="IPR051061">
    <property type="entry name" value="Zinc_finger_trans_reg"/>
</dbReference>
<feature type="non-terminal residue" evidence="12">
    <location>
        <position position="1"/>
    </location>
</feature>
<evidence type="ECO:0000313" key="13">
    <source>
        <dbReference type="Proteomes" id="UP000215902"/>
    </source>
</evidence>
<sequence>PGWRVMSDADLAQQQQTAVAEEQQQQQEQVAAISNEQVQQEAACGSFQEQQPEDAEVANAEHAVAVDEAKAADSQLEPGAGNAADEFGADARPMQGLDSILANTDAIDVDQYQPQPTQGWQHQHPLSAAASATSPTARQPAKYICRECGRGYANKSSLRTHARGAHADLLGQGGGGAAGSARLFNCPHCDFASPFRGNLDRHVLSQHTAGRERSFGCQQCGQMFYTASQMREHCRSVHSDSSHRCEQCGKQFNTKLRLRQHMDTHNPTKPHVCDMPGCERAFRTAKYLKNHKDEFHKLQPHQYNCPIANCGAVFYKKTHMKRHMEVHGGAKSFRCLWPDCERAFRTHGALQIHRYKHTGEKPLGCGLCEYRCRQKICLFNHHRRAHPDTALPAQLANLAQRRRRPRLAQPNAANDAVGGAAIGDSAAAAAAAASSEDDDDDEDVEEDGDDEENNGGQAQQQPGGHRQRPLDASLAASSAGGAAAEHDADCLYGFSDFENSDGNIGGGVGSVGAFLPQADCSSGGGGPGGSAGPKLDSQIDGIISNLEQDSNLIDFLEERVQHPHQQPMSQAPHHQPAQKLGYSINDLVFPGNSSQRAAPAHLGGFGIRSPTICRSAARPAPTPRRVPTATRPAATAPAATATATTAAQPAAAKTSSTRCWKTFRAFRRRSGAAPPLPLLPGPSASTDRRLLLAPGRRRRWPTRPLGATRPAIRAATTPPCRPRSPRQPPPPLQLPPPPLPQPPQPLQGRWVLSRLACFRPTILPQGLTLAACFSSLTSCLITSSRLVSHIASCIWAIICAL</sequence>
<keyword evidence="8" id="KW-0539">Nucleus</keyword>
<comment type="subcellular location">
    <subcellularLocation>
        <location evidence="1">Nucleus</location>
    </subcellularLocation>
</comment>
<keyword evidence="7" id="KW-0804">Transcription</keyword>
<evidence type="ECO:0000256" key="9">
    <source>
        <dbReference type="PROSITE-ProRule" id="PRU00042"/>
    </source>
</evidence>
<dbReference type="GO" id="GO:0005634">
    <property type="term" value="C:nucleus"/>
    <property type="evidence" value="ECO:0007669"/>
    <property type="project" value="UniProtKB-SubCell"/>
</dbReference>
<feature type="domain" description="C2H2-type" evidence="11">
    <location>
        <begin position="215"/>
        <end position="243"/>
    </location>
</feature>
<feature type="compositionally biased region" description="Low complexity" evidence="10">
    <location>
        <begin position="454"/>
        <end position="464"/>
    </location>
</feature>
<evidence type="ECO:0000256" key="6">
    <source>
        <dbReference type="ARBA" id="ARBA00023015"/>
    </source>
</evidence>
<dbReference type="PROSITE" id="PS00028">
    <property type="entry name" value="ZINC_FINGER_C2H2_1"/>
    <property type="match status" value="5"/>
</dbReference>
<evidence type="ECO:0000256" key="7">
    <source>
        <dbReference type="ARBA" id="ARBA00023163"/>
    </source>
</evidence>
<dbReference type="Proteomes" id="UP000215902">
    <property type="component" value="Unassembled WGS sequence"/>
</dbReference>
<feature type="compositionally biased region" description="Acidic residues" evidence="10">
    <location>
        <begin position="435"/>
        <end position="453"/>
    </location>
</feature>
<feature type="compositionally biased region" description="Pro residues" evidence="10">
    <location>
        <begin position="719"/>
        <end position="745"/>
    </location>
</feature>
<dbReference type="EMBL" id="NIVC01000016">
    <property type="protein sequence ID" value="PAA94099.1"/>
    <property type="molecule type" value="Genomic_DNA"/>
</dbReference>
<feature type="domain" description="C2H2-type" evidence="11">
    <location>
        <begin position="143"/>
        <end position="167"/>
    </location>
</feature>
<proteinExistence type="predicted"/>
<dbReference type="AlphaFoldDB" id="A0A267H969"/>
<dbReference type="PANTHER" id="PTHR46179">
    <property type="entry name" value="ZINC FINGER PROTEIN"/>
    <property type="match status" value="1"/>
</dbReference>
<dbReference type="OrthoDB" id="6271419at2759"/>
<evidence type="ECO:0000259" key="11">
    <source>
        <dbReference type="PROSITE" id="PS50157"/>
    </source>
</evidence>
<dbReference type="PROSITE" id="PS50157">
    <property type="entry name" value="ZINC_FINGER_C2H2_2"/>
    <property type="match status" value="6"/>
</dbReference>
<evidence type="ECO:0000313" key="12">
    <source>
        <dbReference type="EMBL" id="PAA94099.1"/>
    </source>
</evidence>
<reference evidence="12 13" key="1">
    <citation type="submission" date="2017-06" db="EMBL/GenBank/DDBJ databases">
        <title>A platform for efficient transgenesis in Macrostomum lignano, a flatworm model organism for stem cell research.</title>
        <authorList>
            <person name="Berezikov E."/>
        </authorList>
    </citation>
    <scope>NUCLEOTIDE SEQUENCE [LARGE SCALE GENOMIC DNA]</scope>
    <source>
        <strain evidence="12">DV1</strain>
        <tissue evidence="12">Whole organism</tissue>
    </source>
</reference>
<name>A0A267H969_9PLAT</name>
<dbReference type="Pfam" id="PF13894">
    <property type="entry name" value="zf-C2H2_4"/>
    <property type="match status" value="1"/>
</dbReference>
<dbReference type="STRING" id="282301.A0A267H969"/>
<dbReference type="GO" id="GO:0006357">
    <property type="term" value="P:regulation of transcription by RNA polymerase II"/>
    <property type="evidence" value="ECO:0007669"/>
    <property type="project" value="TreeGrafter"/>
</dbReference>
<evidence type="ECO:0000256" key="2">
    <source>
        <dbReference type="ARBA" id="ARBA00022723"/>
    </source>
</evidence>
<evidence type="ECO:0000256" key="1">
    <source>
        <dbReference type="ARBA" id="ARBA00004123"/>
    </source>
</evidence>
<feature type="domain" description="C2H2-type" evidence="11">
    <location>
        <begin position="333"/>
        <end position="362"/>
    </location>
</feature>
<evidence type="ECO:0000256" key="10">
    <source>
        <dbReference type="SAM" id="MobiDB-lite"/>
    </source>
</evidence>
<keyword evidence="2" id="KW-0479">Metal-binding</keyword>
<comment type="caution">
    <text evidence="12">The sequence shown here is derived from an EMBL/GenBank/DDBJ whole genome shotgun (WGS) entry which is preliminary data.</text>
</comment>
<dbReference type="PANTHER" id="PTHR46179:SF13">
    <property type="entry name" value="C2H2-TYPE DOMAIN-CONTAINING PROTEIN"/>
    <property type="match status" value="1"/>
</dbReference>
<feature type="compositionally biased region" description="Low complexity" evidence="10">
    <location>
        <begin position="616"/>
        <end position="652"/>
    </location>
</feature>
<keyword evidence="3" id="KW-0677">Repeat</keyword>
<dbReference type="SUPFAM" id="SSF57667">
    <property type="entry name" value="beta-beta-alpha zinc fingers"/>
    <property type="match status" value="3"/>
</dbReference>
<keyword evidence="13" id="KW-1185">Reference proteome</keyword>
<dbReference type="InterPro" id="IPR013087">
    <property type="entry name" value="Znf_C2H2_type"/>
</dbReference>
<feature type="region of interest" description="Disordered" evidence="10">
    <location>
        <begin position="1"/>
        <end position="20"/>
    </location>
</feature>
<evidence type="ECO:0000256" key="4">
    <source>
        <dbReference type="ARBA" id="ARBA00022771"/>
    </source>
</evidence>
<dbReference type="SMART" id="SM00355">
    <property type="entry name" value="ZnF_C2H2"/>
    <property type="match status" value="8"/>
</dbReference>
<keyword evidence="6" id="KW-0805">Transcription regulation</keyword>
<dbReference type="GO" id="GO:0008270">
    <property type="term" value="F:zinc ion binding"/>
    <property type="evidence" value="ECO:0007669"/>
    <property type="project" value="UniProtKB-KW"/>
</dbReference>
<feature type="domain" description="C2H2-type" evidence="11">
    <location>
        <begin position="243"/>
        <end position="270"/>
    </location>
</feature>
<keyword evidence="4 9" id="KW-0863">Zinc-finger</keyword>
<dbReference type="Gene3D" id="3.30.160.60">
    <property type="entry name" value="Classic Zinc Finger"/>
    <property type="match status" value="4"/>
</dbReference>